<evidence type="ECO:0000256" key="1">
    <source>
        <dbReference type="SAM" id="MobiDB-lite"/>
    </source>
</evidence>
<reference evidence="3 4" key="1">
    <citation type="submission" date="2020-04" db="EMBL/GenBank/DDBJ databases">
        <title>Genome Assembly and Annotation of Botryosphaeria dothidea sdau 11-99, a Latent Pathogen of Apple Fruit Ring Rot in China.</title>
        <authorList>
            <person name="Yu C."/>
            <person name="Diao Y."/>
            <person name="Lu Q."/>
            <person name="Zhao J."/>
            <person name="Cui S."/>
            <person name="Peng C."/>
            <person name="He B."/>
            <person name="Liu H."/>
        </authorList>
    </citation>
    <scope>NUCLEOTIDE SEQUENCE [LARGE SCALE GENOMIC DNA]</scope>
    <source>
        <strain evidence="3">Sdau11-99</strain>
        <strain evidence="4">sdau11-99</strain>
    </source>
</reference>
<evidence type="ECO:0000313" key="2">
    <source>
        <dbReference type="EMBL" id="KAF4301069.1"/>
    </source>
</evidence>
<feature type="compositionally biased region" description="Low complexity" evidence="1">
    <location>
        <begin position="306"/>
        <end position="317"/>
    </location>
</feature>
<dbReference type="AlphaFoldDB" id="A0A8H4IR50"/>
<evidence type="ECO:0000313" key="4">
    <source>
        <dbReference type="Proteomes" id="UP000572817"/>
    </source>
</evidence>
<dbReference type="EMBL" id="WWBZ02000040">
    <property type="protein sequence ID" value="KAF4305850.1"/>
    <property type="molecule type" value="Genomic_DNA"/>
</dbReference>
<feature type="region of interest" description="Disordered" evidence="1">
    <location>
        <begin position="36"/>
        <end position="103"/>
    </location>
</feature>
<sequence>MSHVSVQQHATDTKLGASITSLSQALHRDVSGIRPSWRVSSKSGRGWGMREKQSSPSVPHRTQQSYENTKNSSLFVSQELEPSSVQSPQTPHTPTRPKRHDRAFIRRVARHGYYEDRFGKYPDVDEDAEGGGTWCSDSEDDSPREGGYQQPARPRRLTTTRSTNSVAAAIPDHTKDAKDQTDAGDGEEQDTAAAEFAQSKKIYDQKVAEGKATQEDFVWFSGLEADEKKRLKALEAKDREKEGKGPAVTVSRSRGMFRHRPSVRFRDSSIDSGDGESQQTISVPSTPTPSARKSGMFTKVPITPKSSSMSTRDTSASPNFATASGISRRRVRIQTHEPTTPSSRPRDVSSSDEGLSFGVTYRIDKDTKEVMIPATYVTNMALLHRRTGSLVLSKVESRAKTRQQSVDEEVSMGIVYNIHPMTEEVMIPPTYARNSILVHQRSGALVLSPGSQSSPLKRRKLRGDGSPTRSTRGTASHGRGGSSSSKGGGTGKKRGRPLGSKNKPKDTPKIPVGSSASDPVEIADDASDTDDSE</sequence>
<feature type="compositionally biased region" description="Basic and acidic residues" evidence="1">
    <location>
        <begin position="234"/>
        <end position="244"/>
    </location>
</feature>
<name>A0A8H4IR50_9PEZI</name>
<protein>
    <submittedName>
        <fullName evidence="3">Uncharacterized protein</fullName>
    </submittedName>
</protein>
<dbReference type="OrthoDB" id="3944777at2759"/>
<dbReference type="Proteomes" id="UP000572817">
    <property type="component" value="Unassembled WGS sequence"/>
</dbReference>
<feature type="compositionally biased region" description="Gly residues" evidence="1">
    <location>
        <begin position="478"/>
        <end position="490"/>
    </location>
</feature>
<feature type="compositionally biased region" description="Basic and acidic residues" evidence="1">
    <location>
        <begin position="172"/>
        <end position="181"/>
    </location>
</feature>
<feature type="region of interest" description="Disordered" evidence="1">
    <location>
        <begin position="118"/>
        <end position="193"/>
    </location>
</feature>
<comment type="caution">
    <text evidence="3">The sequence shown here is derived from an EMBL/GenBank/DDBJ whole genome shotgun (WGS) entry which is preliminary data.</text>
</comment>
<feature type="compositionally biased region" description="Polar residues" evidence="1">
    <location>
        <begin position="54"/>
        <end position="93"/>
    </location>
</feature>
<feature type="compositionally biased region" description="Polar residues" evidence="1">
    <location>
        <begin position="275"/>
        <end position="291"/>
    </location>
</feature>
<accession>A0A8H4IR50</accession>
<keyword evidence="4" id="KW-1185">Reference proteome</keyword>
<feature type="region of interest" description="Disordered" evidence="1">
    <location>
        <begin position="234"/>
        <end position="353"/>
    </location>
</feature>
<organism evidence="3 4">
    <name type="scientific">Botryosphaeria dothidea</name>
    <dbReference type="NCBI Taxonomy" id="55169"/>
    <lineage>
        <taxon>Eukaryota</taxon>
        <taxon>Fungi</taxon>
        <taxon>Dikarya</taxon>
        <taxon>Ascomycota</taxon>
        <taxon>Pezizomycotina</taxon>
        <taxon>Dothideomycetes</taxon>
        <taxon>Dothideomycetes incertae sedis</taxon>
        <taxon>Botryosphaeriales</taxon>
        <taxon>Botryosphaeriaceae</taxon>
        <taxon>Botryosphaeria</taxon>
    </lineage>
</organism>
<feature type="region of interest" description="Disordered" evidence="1">
    <location>
        <begin position="446"/>
        <end position="533"/>
    </location>
</feature>
<proteinExistence type="predicted"/>
<gene>
    <name evidence="3" type="ORF">GTA08_BOTSDO06895</name>
    <name evidence="2" type="ORF">GTA08_BOTSDO11090</name>
</gene>
<dbReference type="EMBL" id="WWBZ02000082">
    <property type="protein sequence ID" value="KAF4301069.1"/>
    <property type="molecule type" value="Genomic_DNA"/>
</dbReference>
<feature type="compositionally biased region" description="Low complexity" evidence="1">
    <location>
        <begin position="468"/>
        <end position="477"/>
    </location>
</feature>
<feature type="compositionally biased region" description="Acidic residues" evidence="1">
    <location>
        <begin position="521"/>
        <end position="533"/>
    </location>
</feature>
<evidence type="ECO:0000313" key="3">
    <source>
        <dbReference type="EMBL" id="KAF4305850.1"/>
    </source>
</evidence>